<evidence type="ECO:0000313" key="3">
    <source>
        <dbReference type="Proteomes" id="UP000821853"/>
    </source>
</evidence>
<gene>
    <name evidence="2" type="ORF">HPB48_000763</name>
</gene>
<comment type="caution">
    <text evidence="2">The sequence shown here is derived from an EMBL/GenBank/DDBJ whole genome shotgun (WGS) entry which is preliminary data.</text>
</comment>
<organism evidence="2 3">
    <name type="scientific">Haemaphysalis longicornis</name>
    <name type="common">Bush tick</name>
    <dbReference type="NCBI Taxonomy" id="44386"/>
    <lineage>
        <taxon>Eukaryota</taxon>
        <taxon>Metazoa</taxon>
        <taxon>Ecdysozoa</taxon>
        <taxon>Arthropoda</taxon>
        <taxon>Chelicerata</taxon>
        <taxon>Arachnida</taxon>
        <taxon>Acari</taxon>
        <taxon>Parasitiformes</taxon>
        <taxon>Ixodida</taxon>
        <taxon>Ixodoidea</taxon>
        <taxon>Ixodidae</taxon>
        <taxon>Haemaphysalinae</taxon>
        <taxon>Haemaphysalis</taxon>
    </lineage>
</organism>
<name>A0A9J6GT92_HAELO</name>
<dbReference type="AlphaFoldDB" id="A0A9J6GT92"/>
<protein>
    <recommendedName>
        <fullName evidence="1">FP protein C-terminal domain-containing protein</fullName>
    </recommendedName>
</protein>
<dbReference type="EMBL" id="JABSTR010000008">
    <property type="protein sequence ID" value="KAH9377567.1"/>
    <property type="molecule type" value="Genomic_DNA"/>
</dbReference>
<evidence type="ECO:0000259" key="1">
    <source>
        <dbReference type="Pfam" id="PF25298"/>
    </source>
</evidence>
<dbReference type="OMA" id="EICRIHR"/>
<sequence length="261" mass="28798">MTASNSGDASSAMLSAVHEKLDALKNTVDALTAKVGELLTVRDVCGKLAVSVGEVEKFAEHLSSKYDSVLTTVTANQAQISKLQTQIEAISSNVAGHAEQLDDMNARINELEQYSRVCNFEIHGYPYKANENLVASLGDVASRLQIADFPPDDVNAVHRLPSRDDSVAPILVQMRSVSAKQKWLSAKNGLAALQQNGSFPHLYFNDNLTRMNRNLYRLARARGKDRNYKFVWTRNGKGLARKSEGAPVLRIERLSDLDRIV</sequence>
<dbReference type="OrthoDB" id="6512752at2759"/>
<dbReference type="Proteomes" id="UP000821853">
    <property type="component" value="Unassembled WGS sequence"/>
</dbReference>
<proteinExistence type="predicted"/>
<dbReference type="Pfam" id="PF25298">
    <property type="entry name" value="Baculo_FP_2nd"/>
    <property type="match status" value="1"/>
</dbReference>
<accession>A0A9J6GT92</accession>
<dbReference type="Gene3D" id="1.10.287.1490">
    <property type="match status" value="1"/>
</dbReference>
<feature type="domain" description="FP protein C-terminal" evidence="1">
    <location>
        <begin position="209"/>
        <end position="261"/>
    </location>
</feature>
<dbReference type="VEuPathDB" id="VectorBase:HLOH_048547"/>
<dbReference type="InterPro" id="IPR057251">
    <property type="entry name" value="FP_C"/>
</dbReference>
<evidence type="ECO:0000313" key="2">
    <source>
        <dbReference type="EMBL" id="KAH9377567.1"/>
    </source>
</evidence>
<reference evidence="2 3" key="1">
    <citation type="journal article" date="2020" name="Cell">
        <title>Large-Scale Comparative Analyses of Tick Genomes Elucidate Their Genetic Diversity and Vector Capacities.</title>
        <authorList>
            <consortium name="Tick Genome and Microbiome Consortium (TIGMIC)"/>
            <person name="Jia N."/>
            <person name="Wang J."/>
            <person name="Shi W."/>
            <person name="Du L."/>
            <person name="Sun Y."/>
            <person name="Zhan W."/>
            <person name="Jiang J.F."/>
            <person name="Wang Q."/>
            <person name="Zhang B."/>
            <person name="Ji P."/>
            <person name="Bell-Sakyi L."/>
            <person name="Cui X.M."/>
            <person name="Yuan T.T."/>
            <person name="Jiang B.G."/>
            <person name="Yang W.F."/>
            <person name="Lam T.T."/>
            <person name="Chang Q.C."/>
            <person name="Ding S.J."/>
            <person name="Wang X.J."/>
            <person name="Zhu J.G."/>
            <person name="Ruan X.D."/>
            <person name="Zhao L."/>
            <person name="Wei J.T."/>
            <person name="Ye R.Z."/>
            <person name="Que T.C."/>
            <person name="Du C.H."/>
            <person name="Zhou Y.H."/>
            <person name="Cheng J.X."/>
            <person name="Dai P.F."/>
            <person name="Guo W.B."/>
            <person name="Han X.H."/>
            <person name="Huang E.J."/>
            <person name="Li L.F."/>
            <person name="Wei W."/>
            <person name="Gao Y.C."/>
            <person name="Liu J.Z."/>
            <person name="Shao H.Z."/>
            <person name="Wang X."/>
            <person name="Wang C.C."/>
            <person name="Yang T.C."/>
            <person name="Huo Q.B."/>
            <person name="Li W."/>
            <person name="Chen H.Y."/>
            <person name="Chen S.E."/>
            <person name="Zhou L.G."/>
            <person name="Ni X.B."/>
            <person name="Tian J.H."/>
            <person name="Sheng Y."/>
            <person name="Liu T."/>
            <person name="Pan Y.S."/>
            <person name="Xia L.Y."/>
            <person name="Li J."/>
            <person name="Zhao F."/>
            <person name="Cao W.C."/>
        </authorList>
    </citation>
    <scope>NUCLEOTIDE SEQUENCE [LARGE SCALE GENOMIC DNA]</scope>
    <source>
        <strain evidence="2">HaeL-2018</strain>
    </source>
</reference>
<keyword evidence="3" id="KW-1185">Reference proteome</keyword>